<dbReference type="Gene3D" id="3.30.1360.200">
    <property type="match status" value="1"/>
</dbReference>
<protein>
    <recommendedName>
        <fullName evidence="1">SecDF P1 head subdomain domain-containing protein</fullName>
    </recommendedName>
</protein>
<proteinExistence type="predicted"/>
<dbReference type="EMBL" id="JAMZDE010000007">
    <property type="protein sequence ID" value="MCP1339579.1"/>
    <property type="molecule type" value="Genomic_DNA"/>
</dbReference>
<dbReference type="Proteomes" id="UP001139474">
    <property type="component" value="Unassembled WGS sequence"/>
</dbReference>
<name>A0A9X2FY18_9GAMM</name>
<reference evidence="2" key="1">
    <citation type="submission" date="2022-06" db="EMBL/GenBank/DDBJ databases">
        <title>Idiomarina rhizosphaerae M1R2S28.</title>
        <authorList>
            <person name="Sun J.-Q."/>
            <person name="Li L.-F."/>
        </authorList>
    </citation>
    <scope>NUCLEOTIDE SEQUENCE</scope>
    <source>
        <strain evidence="2">M1R2S28</strain>
    </source>
</reference>
<feature type="domain" description="SecDF P1 head subdomain" evidence="1">
    <location>
        <begin position="58"/>
        <end position="133"/>
    </location>
</feature>
<keyword evidence="3" id="KW-1185">Reference proteome</keyword>
<sequence length="139" mass="15524">MADFKYPLILAVLVTSFTYADDTAVAEDRAEQKKIEHKEKHCDFNLYLPAKSERAPDTILLERSDLSSLNATTDNNTVQWTIEVADHALAKWEAASADHIGLSMLIYCGDELISSPVVRAPLGKKFRVTGMDEGARRIR</sequence>
<organism evidence="2 3">
    <name type="scientific">Idiomarina rhizosphaerae</name>
    <dbReference type="NCBI Taxonomy" id="2961572"/>
    <lineage>
        <taxon>Bacteria</taxon>
        <taxon>Pseudomonadati</taxon>
        <taxon>Pseudomonadota</taxon>
        <taxon>Gammaproteobacteria</taxon>
        <taxon>Alteromonadales</taxon>
        <taxon>Idiomarinaceae</taxon>
        <taxon>Idiomarina</taxon>
    </lineage>
</organism>
<evidence type="ECO:0000259" key="1">
    <source>
        <dbReference type="Pfam" id="PF22599"/>
    </source>
</evidence>
<dbReference type="AlphaFoldDB" id="A0A9X2FY18"/>
<accession>A0A9X2FY18</accession>
<evidence type="ECO:0000313" key="2">
    <source>
        <dbReference type="EMBL" id="MCP1339579.1"/>
    </source>
</evidence>
<dbReference type="RefSeq" id="WP_253619485.1">
    <property type="nucleotide sequence ID" value="NZ_JAMZDE010000007.1"/>
</dbReference>
<gene>
    <name evidence="2" type="ORF">NJR55_08210</name>
</gene>
<dbReference type="InterPro" id="IPR054384">
    <property type="entry name" value="SecDF_P1_head"/>
</dbReference>
<dbReference type="Pfam" id="PF22599">
    <property type="entry name" value="SecDF_P1_head"/>
    <property type="match status" value="1"/>
</dbReference>
<evidence type="ECO:0000313" key="3">
    <source>
        <dbReference type="Proteomes" id="UP001139474"/>
    </source>
</evidence>
<comment type="caution">
    <text evidence="2">The sequence shown here is derived from an EMBL/GenBank/DDBJ whole genome shotgun (WGS) entry which is preliminary data.</text>
</comment>